<dbReference type="AlphaFoldDB" id="A0A8H7D492"/>
<keyword evidence="1" id="KW-0812">Transmembrane</keyword>
<sequence>MAELSNPVKAFLKVFIIFCIVVTLSNVPAVLIEKYCPTAPWAPVTKAVFVWITDTGSHALAGWMFCVAIAMLGMLVTDSYKGLSRTLSASPVGPIALEDGITVPAAAPTEEATQPSLTLGSKLLLLFVSTSFCLQRFFMDDVISVEQPLWLNIGVALLYILRGLQILQLLFGAFLVVMSVTWLRKRRSVGRSTAPARVPEMNEKVVVGEGNPEKIEV</sequence>
<keyword evidence="3" id="KW-1185">Reference proteome</keyword>
<evidence type="ECO:0000313" key="2">
    <source>
        <dbReference type="EMBL" id="KAF7360910.1"/>
    </source>
</evidence>
<proteinExistence type="predicted"/>
<feature type="transmembrane region" description="Helical" evidence="1">
    <location>
        <begin position="159"/>
        <end position="183"/>
    </location>
</feature>
<feature type="transmembrane region" description="Helical" evidence="1">
    <location>
        <begin position="60"/>
        <end position="77"/>
    </location>
</feature>
<keyword evidence="1" id="KW-0472">Membrane</keyword>
<comment type="caution">
    <text evidence="2">The sequence shown here is derived from an EMBL/GenBank/DDBJ whole genome shotgun (WGS) entry which is preliminary data.</text>
</comment>
<accession>A0A8H7D492</accession>
<dbReference type="EMBL" id="JACAZH010000008">
    <property type="protein sequence ID" value="KAF7360910.1"/>
    <property type="molecule type" value="Genomic_DNA"/>
</dbReference>
<evidence type="ECO:0000256" key="1">
    <source>
        <dbReference type="SAM" id="Phobius"/>
    </source>
</evidence>
<reference evidence="2" key="1">
    <citation type="submission" date="2020-05" db="EMBL/GenBank/DDBJ databases">
        <title>Mycena genomes resolve the evolution of fungal bioluminescence.</title>
        <authorList>
            <person name="Tsai I.J."/>
        </authorList>
    </citation>
    <scope>NUCLEOTIDE SEQUENCE</scope>
    <source>
        <strain evidence="2">160909Yilan</strain>
    </source>
</reference>
<evidence type="ECO:0000313" key="3">
    <source>
        <dbReference type="Proteomes" id="UP000623467"/>
    </source>
</evidence>
<keyword evidence="1" id="KW-1133">Transmembrane helix</keyword>
<dbReference type="Proteomes" id="UP000623467">
    <property type="component" value="Unassembled WGS sequence"/>
</dbReference>
<organism evidence="2 3">
    <name type="scientific">Mycena sanguinolenta</name>
    <dbReference type="NCBI Taxonomy" id="230812"/>
    <lineage>
        <taxon>Eukaryota</taxon>
        <taxon>Fungi</taxon>
        <taxon>Dikarya</taxon>
        <taxon>Basidiomycota</taxon>
        <taxon>Agaricomycotina</taxon>
        <taxon>Agaricomycetes</taxon>
        <taxon>Agaricomycetidae</taxon>
        <taxon>Agaricales</taxon>
        <taxon>Marasmiineae</taxon>
        <taxon>Mycenaceae</taxon>
        <taxon>Mycena</taxon>
    </lineage>
</organism>
<evidence type="ECO:0008006" key="4">
    <source>
        <dbReference type="Google" id="ProtNLM"/>
    </source>
</evidence>
<feature type="transmembrane region" description="Helical" evidence="1">
    <location>
        <begin position="12"/>
        <end position="32"/>
    </location>
</feature>
<name>A0A8H7D492_9AGAR</name>
<dbReference type="OrthoDB" id="3007452at2759"/>
<gene>
    <name evidence="2" type="ORF">MSAN_01120900</name>
</gene>
<protein>
    <recommendedName>
        <fullName evidence="4">Transmembrane protein</fullName>
    </recommendedName>
</protein>